<organism evidence="1">
    <name type="scientific">freshwater metagenome</name>
    <dbReference type="NCBI Taxonomy" id="449393"/>
    <lineage>
        <taxon>unclassified sequences</taxon>
        <taxon>metagenomes</taxon>
        <taxon>ecological metagenomes</taxon>
    </lineage>
</organism>
<dbReference type="Gene3D" id="3.40.50.10900">
    <property type="entry name" value="PAC-like subunit"/>
    <property type="match status" value="1"/>
</dbReference>
<accession>A0A6J6XYQ0</accession>
<dbReference type="InterPro" id="IPR038389">
    <property type="entry name" value="PSMG2_sf"/>
</dbReference>
<dbReference type="SUPFAM" id="SSF159659">
    <property type="entry name" value="Cgl1923-like"/>
    <property type="match status" value="1"/>
</dbReference>
<dbReference type="PANTHER" id="PTHR35610">
    <property type="entry name" value="3-ISOPROPYLMALATE DEHYDRATASE-RELATED"/>
    <property type="match status" value="1"/>
</dbReference>
<protein>
    <submittedName>
        <fullName evidence="1">Unannotated protein</fullName>
    </submittedName>
</protein>
<dbReference type="PANTHER" id="PTHR35610:SF7">
    <property type="entry name" value="3-ISOPROPYLMALATE DEHYDRATASE"/>
    <property type="match status" value="1"/>
</dbReference>
<proteinExistence type="predicted"/>
<dbReference type="EMBL" id="CAFAAJ010000047">
    <property type="protein sequence ID" value="CAB4800306.1"/>
    <property type="molecule type" value="Genomic_DNA"/>
</dbReference>
<dbReference type="InterPro" id="IPR019151">
    <property type="entry name" value="Proteasome_assmbl_chaperone_2"/>
</dbReference>
<gene>
    <name evidence="1" type="ORF">UFOPK3001_00912</name>
</gene>
<dbReference type="Pfam" id="PF09754">
    <property type="entry name" value="PAC2"/>
    <property type="match status" value="1"/>
</dbReference>
<dbReference type="InterPro" id="IPR008492">
    <property type="entry name" value="Rv2714-like"/>
</dbReference>
<reference evidence="1" key="1">
    <citation type="submission" date="2020-05" db="EMBL/GenBank/DDBJ databases">
        <authorList>
            <person name="Chiriac C."/>
            <person name="Salcher M."/>
            <person name="Ghai R."/>
            <person name="Kavagutti S V."/>
        </authorList>
    </citation>
    <scope>NUCLEOTIDE SEQUENCE</scope>
</reference>
<dbReference type="AlphaFoldDB" id="A0A6J6XYQ0"/>
<sequence>MSQRPELVWESGGPPALNRPIMVLALTGLFDISSVATKTIEHLVSNHKVETVATIDPDGFYDFQQERPTVWLDEYGDRQISWPANEFHAIRYPGFPHDLVVLSGVEPHVRWRTFCELVVEVARRTGCEVVVTVGASPEAVPHTRTPGVFGSTTNEELARALGLSRPQYQGPTGVFGVLQEMLDRSGLPGVSLRVPVPHYLMNAEHPKSTAALLRHLEHVIGVPTGHAALAEEIDRWTELHRTAVQDDPQARSFLEVLERDFDRRTEAAIPSADDLASQFEQFLRDQRPDE</sequence>
<name>A0A6J6XYQ0_9ZZZZ</name>
<evidence type="ECO:0000313" key="1">
    <source>
        <dbReference type="EMBL" id="CAB4800306.1"/>
    </source>
</evidence>
<dbReference type="PIRSF" id="PIRSF028754">
    <property type="entry name" value="UCP028754"/>
    <property type="match status" value="1"/>
</dbReference>